<dbReference type="Proteomes" id="UP001246858">
    <property type="component" value="Unassembled WGS sequence"/>
</dbReference>
<dbReference type="EMBL" id="JAVDTF010000002">
    <property type="protein sequence ID" value="MDR6784507.1"/>
    <property type="molecule type" value="Genomic_DNA"/>
</dbReference>
<organism evidence="1 2">
    <name type="scientific">Pedobacter africanus</name>
    <dbReference type="NCBI Taxonomy" id="151894"/>
    <lineage>
        <taxon>Bacteria</taxon>
        <taxon>Pseudomonadati</taxon>
        <taxon>Bacteroidota</taxon>
        <taxon>Sphingobacteriia</taxon>
        <taxon>Sphingobacteriales</taxon>
        <taxon>Sphingobacteriaceae</taxon>
        <taxon>Pedobacter</taxon>
    </lineage>
</organism>
<evidence type="ECO:0000313" key="1">
    <source>
        <dbReference type="EMBL" id="MDR6784507.1"/>
    </source>
</evidence>
<accession>A0ACC6KZD4</accession>
<name>A0ACC6KZD4_9SPHI</name>
<reference evidence="1" key="1">
    <citation type="submission" date="2023-07" db="EMBL/GenBank/DDBJ databases">
        <title>Sorghum-associated microbial communities from plants grown in Nebraska, USA.</title>
        <authorList>
            <person name="Schachtman D."/>
        </authorList>
    </citation>
    <scope>NUCLEOTIDE SEQUENCE</scope>
    <source>
        <strain evidence="1">2697</strain>
    </source>
</reference>
<gene>
    <name evidence="1" type="ORF">J2X78_003072</name>
</gene>
<sequence>MKSKLYIAILVLSIGMIACRKEETTVFPDYDKNWLVVEDNPADATTHARFEFYKETGIPFYINDTIGTQQRKDLFGKEFTYYEVLSKNYALGVEQVGAPPLVQNFKYCTKPDVPAALAYLRSDIMPLLPKNVHVPSILLLESFSSNAFGTYAFKAFNTVLIGEASKIPGMNAATKARFKAAIMRAMITNTVLSGKYNDILDRFYGVSRRFVTTRDIYYMGTWQFSQFVTGLPAGTVATLQTLGFISNDPRNASYTPYTTWIDVSIYLEAAFANTDAQFRQLYGSYPNIMTKYGYIRQILADMNIPVQ</sequence>
<evidence type="ECO:0000313" key="2">
    <source>
        <dbReference type="Proteomes" id="UP001246858"/>
    </source>
</evidence>
<comment type="caution">
    <text evidence="1">The sequence shown here is derived from an EMBL/GenBank/DDBJ whole genome shotgun (WGS) entry which is preliminary data.</text>
</comment>
<keyword evidence="2" id="KW-1185">Reference proteome</keyword>
<protein>
    <submittedName>
        <fullName evidence="1">Uncharacterized protein</fullName>
    </submittedName>
</protein>
<proteinExistence type="predicted"/>